<dbReference type="AlphaFoldDB" id="A0A397U3V4"/>
<keyword evidence="7 10" id="KW-1133">Transmembrane helix</keyword>
<dbReference type="EMBL" id="QKWP01002815">
    <property type="protein sequence ID" value="RIB02103.1"/>
    <property type="molecule type" value="Genomic_DNA"/>
</dbReference>
<comment type="function">
    <text evidence="9">Mannosyltransferase involved in glycosylphosphatidylinositol-anchor biosynthesis. Transfers the third mannose to Man2-GlcN-acyl-PI during GPI precursor assembly.</text>
</comment>
<dbReference type="OrthoDB" id="416834at2759"/>
<keyword evidence="6 10" id="KW-0256">Endoplasmic reticulum</keyword>
<feature type="transmembrane region" description="Helical" evidence="10">
    <location>
        <begin position="306"/>
        <end position="328"/>
    </location>
</feature>
<name>A0A397U3V4_9GLOM</name>
<keyword evidence="3 10" id="KW-0328">Glycosyltransferase</keyword>
<evidence type="ECO:0000256" key="9">
    <source>
        <dbReference type="ARBA" id="ARBA00024708"/>
    </source>
</evidence>
<evidence type="ECO:0000313" key="11">
    <source>
        <dbReference type="EMBL" id="RIB02103.1"/>
    </source>
</evidence>
<dbReference type="EC" id="2.4.1.-" evidence="10"/>
<dbReference type="PANTHER" id="PTHR22760">
    <property type="entry name" value="GLYCOSYLTRANSFERASE"/>
    <property type="match status" value="1"/>
</dbReference>
<evidence type="ECO:0000256" key="10">
    <source>
        <dbReference type="RuleBase" id="RU363075"/>
    </source>
</evidence>
<comment type="caution">
    <text evidence="11">The sequence shown here is derived from an EMBL/GenBank/DDBJ whole genome shotgun (WGS) entry which is preliminary data.</text>
</comment>
<evidence type="ECO:0000256" key="7">
    <source>
        <dbReference type="ARBA" id="ARBA00022989"/>
    </source>
</evidence>
<accession>A0A397U3V4</accession>
<dbReference type="PANTHER" id="PTHR22760:SF4">
    <property type="entry name" value="GPI MANNOSYLTRANSFERASE 3"/>
    <property type="match status" value="1"/>
</dbReference>
<comment type="subcellular location">
    <subcellularLocation>
        <location evidence="1 10">Endoplasmic reticulum membrane</location>
        <topology evidence="1 10">Multi-pass membrane protein</topology>
    </subcellularLocation>
</comment>
<evidence type="ECO:0000256" key="8">
    <source>
        <dbReference type="ARBA" id="ARBA00023136"/>
    </source>
</evidence>
<evidence type="ECO:0000256" key="6">
    <source>
        <dbReference type="ARBA" id="ARBA00022824"/>
    </source>
</evidence>
<feature type="transmembrane region" description="Helical" evidence="10">
    <location>
        <begin position="250"/>
        <end position="271"/>
    </location>
</feature>
<dbReference type="GO" id="GO:0000026">
    <property type="term" value="F:alpha-1,2-mannosyltransferase activity"/>
    <property type="evidence" value="ECO:0007669"/>
    <property type="project" value="TreeGrafter"/>
</dbReference>
<dbReference type="GO" id="GO:0005789">
    <property type="term" value="C:endoplasmic reticulum membrane"/>
    <property type="evidence" value="ECO:0007669"/>
    <property type="project" value="UniProtKB-SubCell"/>
</dbReference>
<evidence type="ECO:0000313" key="12">
    <source>
        <dbReference type="Proteomes" id="UP000266673"/>
    </source>
</evidence>
<dbReference type="STRING" id="44941.A0A397U3V4"/>
<feature type="transmembrane region" description="Helical" evidence="10">
    <location>
        <begin position="364"/>
        <end position="381"/>
    </location>
</feature>
<dbReference type="Proteomes" id="UP000266673">
    <property type="component" value="Unassembled WGS sequence"/>
</dbReference>
<feature type="transmembrane region" description="Helical" evidence="10">
    <location>
        <begin position="402"/>
        <end position="422"/>
    </location>
</feature>
<evidence type="ECO:0000256" key="3">
    <source>
        <dbReference type="ARBA" id="ARBA00022676"/>
    </source>
</evidence>
<organism evidence="11 12">
    <name type="scientific">Gigaspora rosea</name>
    <dbReference type="NCBI Taxonomy" id="44941"/>
    <lineage>
        <taxon>Eukaryota</taxon>
        <taxon>Fungi</taxon>
        <taxon>Fungi incertae sedis</taxon>
        <taxon>Mucoromycota</taxon>
        <taxon>Glomeromycotina</taxon>
        <taxon>Glomeromycetes</taxon>
        <taxon>Diversisporales</taxon>
        <taxon>Gigasporaceae</taxon>
        <taxon>Gigaspora</taxon>
    </lineage>
</organism>
<comment type="similarity">
    <text evidence="2">Belongs to the glycosyltransferase 22 family. PIGB subfamily.</text>
</comment>
<sequence>MPNDLRKSQSQNMVLFQRRRTENLQATTDDSLKTEIPFDNSSTIVNNKKLLFSSLILFRLFNALVTKTYFNPDEYWQSVEVAHYMVFGYGYLTWEWKQRIRSFAHPLIFATLYKVLALLGLDDGNLFIYAPRLLQAFFAAINDFYSYRLAKKLFNDSSAKWTLFCSIISWFNFFCSVRTFSNSIETSLTIVALFYWPWPSLDIPRNQNEREIMLRISLSLAAISCIFRPTNVIIWSFLGIHLLWKIPKHTISIVTNTIIILIIAVTTMIIIDYKFYGTFVFVPLNFLHFNIFKSISLFYGTHPWHWYFSQGLLVVLTTLIPFVVIGIYSARKNSRYWIRIKPLLQLCIWVLLCYSLLGHKEFRFIYPLLPIFVVISGIGIDEISSIKNSYLENSFTSSKKSAWLKFSIIFLVITNVPIAYYASTIHQSGVIEVMNYLRDEADKGNIKDIGFLAPCHSTPFYSNLHKNLKMWFLTCEPPLNHDINLEEYLDEADQFYKNPLEFIYTRFEHSTFNSSSNDSLRKWPSYLIIFEVLLKDIEYILKQLEYNQVSSKKRYFYFSASYLFNIILYIWIV</sequence>
<keyword evidence="4 11" id="KW-0808">Transferase</keyword>
<keyword evidence="8 10" id="KW-0472">Membrane</keyword>
<keyword evidence="12" id="KW-1185">Reference proteome</keyword>
<dbReference type="InterPro" id="IPR005599">
    <property type="entry name" value="GPI_mannosylTrfase"/>
</dbReference>
<evidence type="ECO:0000256" key="1">
    <source>
        <dbReference type="ARBA" id="ARBA00004477"/>
    </source>
</evidence>
<dbReference type="Pfam" id="PF03901">
    <property type="entry name" value="Glyco_transf_22"/>
    <property type="match status" value="1"/>
</dbReference>
<evidence type="ECO:0000256" key="2">
    <source>
        <dbReference type="ARBA" id="ARBA00006065"/>
    </source>
</evidence>
<keyword evidence="5 10" id="KW-0812">Transmembrane</keyword>
<evidence type="ECO:0000256" key="4">
    <source>
        <dbReference type="ARBA" id="ARBA00022679"/>
    </source>
</evidence>
<gene>
    <name evidence="11" type="ORF">C2G38_914210</name>
</gene>
<proteinExistence type="inferred from homology"/>
<feature type="transmembrane region" description="Helical" evidence="10">
    <location>
        <begin position="554"/>
        <end position="572"/>
    </location>
</feature>
<evidence type="ECO:0000256" key="5">
    <source>
        <dbReference type="ARBA" id="ARBA00022692"/>
    </source>
</evidence>
<reference evidence="11 12" key="1">
    <citation type="submission" date="2018-06" db="EMBL/GenBank/DDBJ databases">
        <title>Comparative genomics reveals the genomic features of Rhizophagus irregularis, R. cerebriforme, R. diaphanum and Gigaspora rosea, and their symbiotic lifestyle signature.</title>
        <authorList>
            <person name="Morin E."/>
            <person name="San Clemente H."/>
            <person name="Chen E.C.H."/>
            <person name="De La Providencia I."/>
            <person name="Hainaut M."/>
            <person name="Kuo A."/>
            <person name="Kohler A."/>
            <person name="Murat C."/>
            <person name="Tang N."/>
            <person name="Roy S."/>
            <person name="Loubradou J."/>
            <person name="Henrissat B."/>
            <person name="Grigoriev I.V."/>
            <person name="Corradi N."/>
            <person name="Roux C."/>
            <person name="Martin F.M."/>
        </authorList>
    </citation>
    <scope>NUCLEOTIDE SEQUENCE [LARGE SCALE GENOMIC DNA]</scope>
    <source>
        <strain evidence="11 12">DAOM 194757</strain>
    </source>
</reference>
<protein>
    <recommendedName>
        <fullName evidence="10">Mannosyltransferase</fullName>
        <ecNumber evidence="10">2.4.1.-</ecNumber>
    </recommendedName>
</protein>
<dbReference type="GO" id="GO:0006506">
    <property type="term" value="P:GPI anchor biosynthetic process"/>
    <property type="evidence" value="ECO:0007669"/>
    <property type="project" value="TreeGrafter"/>
</dbReference>
<feature type="transmembrane region" description="Helical" evidence="10">
    <location>
        <begin position="218"/>
        <end position="244"/>
    </location>
</feature>